<dbReference type="EMBL" id="JAFMPM010000008">
    <property type="protein sequence ID" value="MBO0614714.1"/>
    <property type="molecule type" value="Genomic_DNA"/>
</dbReference>
<dbReference type="SUPFAM" id="SSF47384">
    <property type="entry name" value="Homodimeric domain of signal transducing histidine kinase"/>
    <property type="match status" value="1"/>
</dbReference>
<organism evidence="13">
    <name type="scientific">Thiothrix fructosivorans</name>
    <dbReference type="NCBI Taxonomy" id="111770"/>
    <lineage>
        <taxon>Bacteria</taxon>
        <taxon>Pseudomonadati</taxon>
        <taxon>Pseudomonadota</taxon>
        <taxon>Gammaproteobacteria</taxon>
        <taxon>Thiotrichales</taxon>
        <taxon>Thiotrichaceae</taxon>
        <taxon>Thiothrix</taxon>
    </lineage>
</organism>
<protein>
    <recommendedName>
        <fullName evidence="3">histidine kinase</fullName>
        <ecNumber evidence="3">2.7.13.3</ecNumber>
    </recommendedName>
</protein>
<dbReference type="Proteomes" id="UP000664466">
    <property type="component" value="Unassembled WGS sequence"/>
</dbReference>
<dbReference type="InterPro" id="IPR036890">
    <property type="entry name" value="HATPase_C_sf"/>
</dbReference>
<evidence type="ECO:0000313" key="14">
    <source>
        <dbReference type="Proteomes" id="UP000664466"/>
    </source>
</evidence>
<dbReference type="InterPro" id="IPR004358">
    <property type="entry name" value="Sig_transdc_His_kin-like_C"/>
</dbReference>
<dbReference type="SUPFAM" id="SSF55874">
    <property type="entry name" value="ATPase domain of HSP90 chaperone/DNA topoisomerase II/histidine kinase"/>
    <property type="match status" value="1"/>
</dbReference>
<keyword evidence="9 10" id="KW-0472">Membrane</keyword>
<dbReference type="PANTHER" id="PTHR45436:SF4">
    <property type="entry name" value="SENSOR PROTEIN PHOQ"/>
    <property type="match status" value="1"/>
</dbReference>
<keyword evidence="14" id="KW-1185">Reference proteome</keyword>
<keyword evidence="4" id="KW-0597">Phosphoprotein</keyword>
<gene>
    <name evidence="13" type="ORF">J1836_012985</name>
    <name evidence="12" type="ORF">J1836_17595</name>
</gene>
<evidence type="ECO:0000256" key="1">
    <source>
        <dbReference type="ARBA" id="ARBA00000085"/>
    </source>
</evidence>
<keyword evidence="5" id="KW-0808">Transferase</keyword>
<feature type="transmembrane region" description="Helical" evidence="10">
    <location>
        <begin position="12"/>
        <end position="31"/>
    </location>
</feature>
<evidence type="ECO:0000256" key="2">
    <source>
        <dbReference type="ARBA" id="ARBA00004370"/>
    </source>
</evidence>
<dbReference type="SMART" id="SM00387">
    <property type="entry name" value="HATPase_c"/>
    <property type="match status" value="1"/>
</dbReference>
<dbReference type="GO" id="GO:0005524">
    <property type="term" value="F:ATP binding"/>
    <property type="evidence" value="ECO:0007669"/>
    <property type="project" value="UniProtKB-KW"/>
</dbReference>
<dbReference type="InterPro" id="IPR003661">
    <property type="entry name" value="HisK_dim/P_dom"/>
</dbReference>
<evidence type="ECO:0000313" key="13">
    <source>
        <dbReference type="EMBL" id="QTX09535.1"/>
    </source>
</evidence>
<feature type="transmembrane region" description="Helical" evidence="10">
    <location>
        <begin position="205"/>
        <end position="229"/>
    </location>
</feature>
<dbReference type="GO" id="GO:0005886">
    <property type="term" value="C:plasma membrane"/>
    <property type="evidence" value="ECO:0007669"/>
    <property type="project" value="TreeGrafter"/>
</dbReference>
<comment type="subcellular location">
    <subcellularLocation>
        <location evidence="2">Membrane</location>
    </subcellularLocation>
</comment>
<dbReference type="PROSITE" id="PS50109">
    <property type="entry name" value="HIS_KIN"/>
    <property type="match status" value="1"/>
</dbReference>
<keyword evidence="7" id="KW-0418">Kinase</keyword>
<dbReference type="CDD" id="cd00082">
    <property type="entry name" value="HisKA"/>
    <property type="match status" value="1"/>
</dbReference>
<dbReference type="PRINTS" id="PR00344">
    <property type="entry name" value="BCTRLSENSOR"/>
</dbReference>
<dbReference type="PANTHER" id="PTHR45436">
    <property type="entry name" value="SENSOR HISTIDINE KINASE YKOH"/>
    <property type="match status" value="1"/>
</dbReference>
<dbReference type="Pfam" id="PF02518">
    <property type="entry name" value="HATPase_c"/>
    <property type="match status" value="1"/>
</dbReference>
<dbReference type="AlphaFoldDB" id="A0A8B0SFI3"/>
<dbReference type="EMBL" id="CP072748">
    <property type="protein sequence ID" value="QTX09535.1"/>
    <property type="molecule type" value="Genomic_DNA"/>
</dbReference>
<evidence type="ECO:0000256" key="8">
    <source>
        <dbReference type="ARBA" id="ARBA00022989"/>
    </source>
</evidence>
<dbReference type="RefSeq" id="WP_207252420.1">
    <property type="nucleotide sequence ID" value="NZ_JAFMPM010000008.1"/>
</dbReference>
<keyword evidence="8 10" id="KW-1133">Transmembrane helix</keyword>
<evidence type="ECO:0000256" key="5">
    <source>
        <dbReference type="ARBA" id="ARBA00022679"/>
    </source>
</evidence>
<evidence type="ECO:0000256" key="6">
    <source>
        <dbReference type="ARBA" id="ARBA00022692"/>
    </source>
</evidence>
<accession>A0A8B0SFI3</accession>
<dbReference type="InterPro" id="IPR003594">
    <property type="entry name" value="HATPase_dom"/>
</dbReference>
<keyword evidence="6 10" id="KW-0812">Transmembrane</keyword>
<feature type="domain" description="Histidine kinase" evidence="11">
    <location>
        <begin position="284"/>
        <end position="491"/>
    </location>
</feature>
<dbReference type="InterPro" id="IPR005467">
    <property type="entry name" value="His_kinase_dom"/>
</dbReference>
<dbReference type="InterPro" id="IPR036097">
    <property type="entry name" value="HisK_dim/P_sf"/>
</dbReference>
<evidence type="ECO:0000259" key="11">
    <source>
        <dbReference type="PROSITE" id="PS50109"/>
    </source>
</evidence>
<reference evidence="12 14" key="1">
    <citation type="submission" date="2021-03" db="EMBL/GenBank/DDBJ databases">
        <title>Draft genome and methylome analysis of Thiotrix fructosivoruns ATCC 49748.</title>
        <authorList>
            <person name="Fomenkov A."/>
            <person name="Grabovich M.Y."/>
            <person name="Roberts R.J."/>
        </authorList>
    </citation>
    <scope>NUCLEOTIDE SEQUENCE [LARGE SCALE GENOMIC DNA]</scope>
    <source>
        <strain evidence="12 14">ATCC 49748</strain>
    </source>
</reference>
<evidence type="ECO:0000256" key="10">
    <source>
        <dbReference type="SAM" id="Phobius"/>
    </source>
</evidence>
<evidence type="ECO:0000256" key="4">
    <source>
        <dbReference type="ARBA" id="ARBA00022553"/>
    </source>
</evidence>
<dbReference type="GO" id="GO:0000155">
    <property type="term" value="F:phosphorelay sensor kinase activity"/>
    <property type="evidence" value="ECO:0007669"/>
    <property type="project" value="InterPro"/>
</dbReference>
<evidence type="ECO:0000256" key="3">
    <source>
        <dbReference type="ARBA" id="ARBA00012438"/>
    </source>
</evidence>
<proteinExistence type="predicted"/>
<name>A0A8B0SFI3_9GAMM</name>
<comment type="catalytic activity">
    <reaction evidence="1">
        <text>ATP + protein L-histidine = ADP + protein N-phospho-L-histidine.</text>
        <dbReference type="EC" id="2.7.13.3"/>
    </reaction>
</comment>
<dbReference type="Gene3D" id="1.10.287.130">
    <property type="match status" value="1"/>
</dbReference>
<evidence type="ECO:0000313" key="12">
    <source>
        <dbReference type="EMBL" id="MBO0614714.1"/>
    </source>
</evidence>
<sequence length="491" mass="55710">MISSLRSRQLISGFGVIMVGIVMLGAMLYWFSLSYKIEQKQNELKEISYDVLGFLNFNVGNGRFEILPDADMQANAKKMIGDHKLDDVTQNHFAYVLDANTGKVVWSASTLSKPNDLVEDDYYLRFNLEKKQAGSFEPDFAKLHPLPPQNSARLEDDPLIKQMYNQQYVLAIQTFSQPNFGLYQFVVGVAIADIEKEMQDMRQKFAVLFFLSAVLVLIAQLALSFWVVAPIKEFEKEVKSIEAGEKETIEDNYPEELLPVKNALNGLLSYEKGQKQRYKDTLDDLAHSIKTPLTAMQHQLDQLHRDAAEHDPYVGIAINVFEKQIERIREIIGHQLRRAMVTNQGAMILSQPIRPVLFRLRETLQKVYRDKPFEIRITADEYAKCRMDAEDMMELFGNLLNNACRFCQDIVEVSAHQDNNMLVIDIDDDGLGFPIDNPSKLLQRGVREDSKSDGQGIGMAVSTEIVSAIGGKIELLVSPYVGARVRIHLPV</sequence>
<dbReference type="InterPro" id="IPR050428">
    <property type="entry name" value="TCS_sensor_his_kinase"/>
</dbReference>
<evidence type="ECO:0000256" key="9">
    <source>
        <dbReference type="ARBA" id="ARBA00023136"/>
    </source>
</evidence>
<dbReference type="Gene3D" id="3.30.565.10">
    <property type="entry name" value="Histidine kinase-like ATPase, C-terminal domain"/>
    <property type="match status" value="1"/>
</dbReference>
<evidence type="ECO:0000256" key="7">
    <source>
        <dbReference type="ARBA" id="ARBA00022777"/>
    </source>
</evidence>
<dbReference type="EC" id="2.7.13.3" evidence="3"/>
<reference evidence="13" key="2">
    <citation type="submission" date="2021-04" db="EMBL/GenBank/DDBJ databases">
        <title>Complete Genome and methylome analysis of Thiothrix fructosivorans ATCC 49748.</title>
        <authorList>
            <person name="Fomenkov A."/>
            <person name="Sun L."/>
            <person name="Vincze T."/>
            <person name="Grabovich M.Y."/>
            <person name="Roberts R.J."/>
        </authorList>
    </citation>
    <scope>NUCLEOTIDE SEQUENCE</scope>
    <source>
        <strain evidence="13">ATCC 49748</strain>
    </source>
</reference>